<name>X0WC53_9ZZZZ</name>
<protein>
    <recommendedName>
        <fullName evidence="1">SpoVT-AbrB domain-containing protein</fullName>
    </recommendedName>
</protein>
<evidence type="ECO:0000259" key="1">
    <source>
        <dbReference type="PROSITE" id="PS51740"/>
    </source>
</evidence>
<dbReference type="Gene3D" id="2.10.260.10">
    <property type="match status" value="1"/>
</dbReference>
<dbReference type="AlphaFoldDB" id="X0WC53"/>
<proteinExistence type="predicted"/>
<sequence length="79" mass="8987">MMAIAKISKKGQVVIPKKIRELTRLEPGDRVIFTVTKKGTLITKQMESPFDKYYGFLNRPSSSDIIVRTIRGERDDSVS</sequence>
<dbReference type="InterPro" id="IPR037914">
    <property type="entry name" value="SpoVT-AbrB_sf"/>
</dbReference>
<comment type="caution">
    <text evidence="2">The sequence shown here is derived from an EMBL/GenBank/DDBJ whole genome shotgun (WGS) entry which is preliminary data.</text>
</comment>
<dbReference type="NCBIfam" id="TIGR01439">
    <property type="entry name" value="lp_hng_hel_AbrB"/>
    <property type="match status" value="1"/>
</dbReference>
<reference evidence="2" key="1">
    <citation type="journal article" date="2014" name="Front. Microbiol.">
        <title>High frequency of phylogenetically diverse reductive dehalogenase-homologous genes in deep subseafloor sedimentary metagenomes.</title>
        <authorList>
            <person name="Kawai M."/>
            <person name="Futagami T."/>
            <person name="Toyoda A."/>
            <person name="Takaki Y."/>
            <person name="Nishi S."/>
            <person name="Hori S."/>
            <person name="Arai W."/>
            <person name="Tsubouchi T."/>
            <person name="Morono Y."/>
            <person name="Uchiyama I."/>
            <person name="Ito T."/>
            <person name="Fujiyama A."/>
            <person name="Inagaki F."/>
            <person name="Takami H."/>
        </authorList>
    </citation>
    <scope>NUCLEOTIDE SEQUENCE</scope>
    <source>
        <strain evidence="2">Expedition CK06-06</strain>
    </source>
</reference>
<organism evidence="2">
    <name type="scientific">marine sediment metagenome</name>
    <dbReference type="NCBI Taxonomy" id="412755"/>
    <lineage>
        <taxon>unclassified sequences</taxon>
        <taxon>metagenomes</taxon>
        <taxon>ecological metagenomes</taxon>
    </lineage>
</organism>
<dbReference type="SUPFAM" id="SSF89447">
    <property type="entry name" value="AbrB/MazE/MraZ-like"/>
    <property type="match status" value="1"/>
</dbReference>
<dbReference type="Pfam" id="PF04014">
    <property type="entry name" value="MazE_antitoxin"/>
    <property type="match status" value="1"/>
</dbReference>
<feature type="domain" description="SpoVT-AbrB" evidence="1">
    <location>
        <begin position="2"/>
        <end position="48"/>
    </location>
</feature>
<gene>
    <name evidence="2" type="ORF">S01H1_53188</name>
</gene>
<dbReference type="GO" id="GO:0003677">
    <property type="term" value="F:DNA binding"/>
    <property type="evidence" value="ECO:0007669"/>
    <property type="project" value="InterPro"/>
</dbReference>
<dbReference type="SMART" id="SM00966">
    <property type="entry name" value="SpoVT_AbrB"/>
    <property type="match status" value="1"/>
</dbReference>
<dbReference type="PROSITE" id="PS51740">
    <property type="entry name" value="SPOVT_ABRB"/>
    <property type="match status" value="1"/>
</dbReference>
<dbReference type="EMBL" id="BARS01034430">
    <property type="protein sequence ID" value="GAG22153.1"/>
    <property type="molecule type" value="Genomic_DNA"/>
</dbReference>
<accession>X0WC53</accession>
<evidence type="ECO:0000313" key="2">
    <source>
        <dbReference type="EMBL" id="GAG22153.1"/>
    </source>
</evidence>
<dbReference type="InterPro" id="IPR007159">
    <property type="entry name" value="SpoVT-AbrB_dom"/>
</dbReference>